<name>A0A127KL60_9CAUD</name>
<dbReference type="RefSeq" id="YP_009302121.1">
    <property type="nucleotide sequence ID" value="NC_031242.1"/>
</dbReference>
<dbReference type="KEGG" id="vg:29124044"/>
<dbReference type="OrthoDB" id="28267at10239"/>
<gene>
    <name evidence="1" type="ORF">R290704_040</name>
</gene>
<keyword evidence="2" id="KW-1185">Reference proteome</keyword>
<evidence type="ECO:0000313" key="2">
    <source>
        <dbReference type="Proteomes" id="UP000201797"/>
    </source>
</evidence>
<accession>A0A127KL60</accession>
<dbReference type="EMBL" id="KU594605">
    <property type="protein sequence ID" value="AMO42822.1"/>
    <property type="molecule type" value="Genomic_DNA"/>
</dbReference>
<organism evidence="1 2">
    <name type="scientific">Cyanophage S-RIM50</name>
    <dbReference type="NCBI Taxonomy" id="687803"/>
    <lineage>
        <taxon>Viruses</taxon>
        <taxon>Duplodnaviria</taxon>
        <taxon>Heunggongvirae</taxon>
        <taxon>Uroviricota</taxon>
        <taxon>Caudoviricetes</taxon>
        <taxon>Pantevenvirales</taxon>
        <taxon>Kyanoviridae</taxon>
        <taxon>Neptunevirus</taxon>
        <taxon>Neptunevirus srim50</taxon>
    </lineage>
</organism>
<dbReference type="GeneID" id="29124044"/>
<dbReference type="Proteomes" id="UP000201797">
    <property type="component" value="Segment"/>
</dbReference>
<evidence type="ECO:0000313" key="1">
    <source>
        <dbReference type="EMBL" id="AMO42822.1"/>
    </source>
</evidence>
<sequence length="94" mass="10815">MAHTFGEEKFTVARIAITNDYTVDVYMKHYYVSESGIELLVSDTMCELLEPGADLSGDEWYCTDEVRAICAQQWDAESIAEWNAMTEEKKNSYR</sequence>
<reference evidence="1 2" key="1">
    <citation type="submission" date="2016-01" db="EMBL/GenBank/DDBJ databases">
        <title>The genomic content and context of auxiliary metabolic genes in marine cyanophages.</title>
        <authorList>
            <person name="Marston M.F."/>
            <person name="Martiny J.B.H."/>
            <person name="Crummett L.T."/>
        </authorList>
    </citation>
    <scope>NUCLEOTIDE SEQUENCE [LARGE SCALE GENOMIC DNA]</scope>
    <source>
        <strain evidence="1">RW_29_0704</strain>
    </source>
</reference>
<proteinExistence type="predicted"/>
<protein>
    <submittedName>
        <fullName evidence="1">Uncharacterized protein</fullName>
    </submittedName>
</protein>